<accession>A0A0W0FHJ9</accession>
<dbReference type="Proteomes" id="UP000054988">
    <property type="component" value="Unassembled WGS sequence"/>
</dbReference>
<comment type="caution">
    <text evidence="1">The sequence shown here is derived from an EMBL/GenBank/DDBJ whole genome shotgun (WGS) entry which is preliminary data.</text>
</comment>
<reference evidence="1 2" key="1">
    <citation type="submission" date="2015-12" db="EMBL/GenBank/DDBJ databases">
        <title>Draft genome sequence of Moniliophthora roreri, the causal agent of frosty pod rot of cacao.</title>
        <authorList>
            <person name="Aime M.C."/>
            <person name="Diaz-Valderrama J.R."/>
            <person name="Kijpornyongpan T."/>
            <person name="Phillips-Mora W."/>
        </authorList>
    </citation>
    <scope>NUCLEOTIDE SEQUENCE [LARGE SCALE GENOMIC DNA]</scope>
    <source>
        <strain evidence="1 2">MCA 2952</strain>
    </source>
</reference>
<sequence length="14" mass="1517">MRLLSTIGLVDVTV</sequence>
<organism evidence="1 2">
    <name type="scientific">Moniliophthora roreri</name>
    <name type="common">Frosty pod rot fungus</name>
    <name type="synonym">Monilia roreri</name>
    <dbReference type="NCBI Taxonomy" id="221103"/>
    <lineage>
        <taxon>Eukaryota</taxon>
        <taxon>Fungi</taxon>
        <taxon>Dikarya</taxon>
        <taxon>Basidiomycota</taxon>
        <taxon>Agaricomycotina</taxon>
        <taxon>Agaricomycetes</taxon>
        <taxon>Agaricomycetidae</taxon>
        <taxon>Agaricales</taxon>
        <taxon>Marasmiineae</taxon>
        <taxon>Marasmiaceae</taxon>
        <taxon>Moniliophthora</taxon>
    </lineage>
</organism>
<gene>
    <name evidence="1" type="ORF">WG66_11603</name>
</gene>
<dbReference type="EMBL" id="LATX01001977">
    <property type="protein sequence ID" value="KTB35800.1"/>
    <property type="molecule type" value="Genomic_DNA"/>
</dbReference>
<name>A0A0W0FHJ9_MONRR</name>
<proteinExistence type="predicted"/>
<evidence type="ECO:0000313" key="1">
    <source>
        <dbReference type="EMBL" id="KTB35800.1"/>
    </source>
</evidence>
<evidence type="ECO:0000313" key="2">
    <source>
        <dbReference type="Proteomes" id="UP000054988"/>
    </source>
</evidence>
<protein>
    <submittedName>
        <fullName evidence="1">Uncharacterized protein</fullName>
    </submittedName>
</protein>